<feature type="compositionally biased region" description="Basic and acidic residues" evidence="1">
    <location>
        <begin position="64"/>
        <end position="89"/>
    </location>
</feature>
<evidence type="ECO:0000313" key="2">
    <source>
        <dbReference type="EMBL" id="EXB66608.1"/>
    </source>
</evidence>
<dbReference type="EMBL" id="KE344550">
    <property type="protein sequence ID" value="EXB66608.1"/>
    <property type="molecule type" value="Genomic_DNA"/>
</dbReference>
<sequence length="89" mass="10567">MEYPFFMDSKKCQPSSTNPAQLQLDPPVSASDEQRFWGLRRRQSKEINEERESEREKKNKRRERALAERAKVEAERGWGRVRRESTRGG</sequence>
<proteinExistence type="predicted"/>
<accession>W9RRR6</accession>
<evidence type="ECO:0000256" key="1">
    <source>
        <dbReference type="SAM" id="MobiDB-lite"/>
    </source>
</evidence>
<feature type="compositionally biased region" description="Polar residues" evidence="1">
    <location>
        <begin position="12"/>
        <end position="21"/>
    </location>
</feature>
<organism evidence="2 3">
    <name type="scientific">Morus notabilis</name>
    <dbReference type="NCBI Taxonomy" id="981085"/>
    <lineage>
        <taxon>Eukaryota</taxon>
        <taxon>Viridiplantae</taxon>
        <taxon>Streptophyta</taxon>
        <taxon>Embryophyta</taxon>
        <taxon>Tracheophyta</taxon>
        <taxon>Spermatophyta</taxon>
        <taxon>Magnoliopsida</taxon>
        <taxon>eudicotyledons</taxon>
        <taxon>Gunneridae</taxon>
        <taxon>Pentapetalae</taxon>
        <taxon>rosids</taxon>
        <taxon>fabids</taxon>
        <taxon>Rosales</taxon>
        <taxon>Moraceae</taxon>
        <taxon>Moreae</taxon>
        <taxon>Morus</taxon>
    </lineage>
</organism>
<gene>
    <name evidence="2" type="ORF">L484_024904</name>
</gene>
<protein>
    <submittedName>
        <fullName evidence="2">Uncharacterized protein</fullName>
    </submittedName>
</protein>
<feature type="region of interest" description="Disordered" evidence="1">
    <location>
        <begin position="1"/>
        <end position="89"/>
    </location>
</feature>
<name>W9RRR6_9ROSA</name>
<evidence type="ECO:0000313" key="3">
    <source>
        <dbReference type="Proteomes" id="UP000030645"/>
    </source>
</evidence>
<feature type="compositionally biased region" description="Basic and acidic residues" evidence="1">
    <location>
        <begin position="44"/>
        <end position="57"/>
    </location>
</feature>
<keyword evidence="3" id="KW-1185">Reference proteome</keyword>
<reference evidence="3" key="1">
    <citation type="submission" date="2013-01" db="EMBL/GenBank/DDBJ databases">
        <title>Draft Genome Sequence of a Mulberry Tree, Morus notabilis C.K. Schneid.</title>
        <authorList>
            <person name="He N."/>
            <person name="Zhao S."/>
        </authorList>
    </citation>
    <scope>NUCLEOTIDE SEQUENCE</scope>
</reference>
<dbReference type="AlphaFoldDB" id="W9RRR6"/>
<dbReference type="Proteomes" id="UP000030645">
    <property type="component" value="Unassembled WGS sequence"/>
</dbReference>